<dbReference type="AlphaFoldDB" id="A0A6H5HYR7"/>
<gene>
    <name evidence="1" type="ORF">TBRA_LOCUS1973</name>
</gene>
<sequence length="149" mass="17122">MEDKLEPDGRPLYTGLGRFLRARPTFTRSVFTTQILKKLKRAPAWQQTVGSTKQHQTQRRCCPTAATEERRRERLHPHVKSLAGVLGTAATASALLHTSMIEIQGPGRVRSPRRRSPWHWKLCWAFRCLNAKTRPVRCPCGRHTGMQWL</sequence>
<dbReference type="Proteomes" id="UP000479190">
    <property type="component" value="Unassembled WGS sequence"/>
</dbReference>
<protein>
    <submittedName>
        <fullName evidence="1">Uncharacterized protein</fullName>
    </submittedName>
</protein>
<name>A0A6H5HYR7_9HYME</name>
<organism evidence="1 2">
    <name type="scientific">Trichogramma brassicae</name>
    <dbReference type="NCBI Taxonomy" id="86971"/>
    <lineage>
        <taxon>Eukaryota</taxon>
        <taxon>Metazoa</taxon>
        <taxon>Ecdysozoa</taxon>
        <taxon>Arthropoda</taxon>
        <taxon>Hexapoda</taxon>
        <taxon>Insecta</taxon>
        <taxon>Pterygota</taxon>
        <taxon>Neoptera</taxon>
        <taxon>Endopterygota</taxon>
        <taxon>Hymenoptera</taxon>
        <taxon>Apocrita</taxon>
        <taxon>Proctotrupomorpha</taxon>
        <taxon>Chalcidoidea</taxon>
        <taxon>Trichogrammatidae</taxon>
        <taxon>Trichogramma</taxon>
    </lineage>
</organism>
<dbReference type="EMBL" id="CADCXV010000382">
    <property type="protein sequence ID" value="CAB0029955.1"/>
    <property type="molecule type" value="Genomic_DNA"/>
</dbReference>
<proteinExistence type="predicted"/>
<evidence type="ECO:0000313" key="2">
    <source>
        <dbReference type="Proteomes" id="UP000479190"/>
    </source>
</evidence>
<reference evidence="1 2" key="1">
    <citation type="submission" date="2020-02" db="EMBL/GenBank/DDBJ databases">
        <authorList>
            <person name="Ferguson B K."/>
        </authorList>
    </citation>
    <scope>NUCLEOTIDE SEQUENCE [LARGE SCALE GENOMIC DNA]</scope>
</reference>
<keyword evidence="2" id="KW-1185">Reference proteome</keyword>
<accession>A0A6H5HYR7</accession>
<evidence type="ECO:0000313" key="1">
    <source>
        <dbReference type="EMBL" id="CAB0029955.1"/>
    </source>
</evidence>